<dbReference type="InterPro" id="IPR037066">
    <property type="entry name" value="Plug_dom_sf"/>
</dbReference>
<gene>
    <name evidence="7" type="ORF">FA048_04190</name>
</gene>
<evidence type="ECO:0000256" key="4">
    <source>
        <dbReference type="SAM" id="SignalP"/>
    </source>
</evidence>
<dbReference type="Gene3D" id="2.40.170.20">
    <property type="entry name" value="TonB-dependent receptor, beta-barrel domain"/>
    <property type="match status" value="1"/>
</dbReference>
<accession>A0A4U1CV83</accession>
<dbReference type="Proteomes" id="UP000309488">
    <property type="component" value="Unassembled WGS sequence"/>
</dbReference>
<dbReference type="PANTHER" id="PTHR40980:SF4">
    <property type="entry name" value="TONB-DEPENDENT RECEPTOR-LIKE BETA-BARREL DOMAIN-CONTAINING PROTEIN"/>
    <property type="match status" value="1"/>
</dbReference>
<feature type="domain" description="Outer membrane protein beta-barrel" evidence="6">
    <location>
        <begin position="377"/>
        <end position="778"/>
    </location>
</feature>
<dbReference type="Pfam" id="PF13715">
    <property type="entry name" value="CarbopepD_reg_2"/>
    <property type="match status" value="1"/>
</dbReference>
<evidence type="ECO:0000313" key="7">
    <source>
        <dbReference type="EMBL" id="TKC12824.1"/>
    </source>
</evidence>
<comment type="subcellular location">
    <subcellularLocation>
        <location evidence="1">Cell outer membrane</location>
    </subcellularLocation>
</comment>
<sequence>MKQTILILLLCVLFIHVGAQNLSTKGTTIIHGKLLDETTKQPVVYATISLKNETKKIIAGGMSGDKGEFSLDSIPSGNYTLEIQFMGYKPLSKAITIVKEAKLDLGISFLVQDATLLKEVAIQGQQPTVSLKLDKKTFIVGKDVLSQNGSVNDLLNGVPSVSVSPTGGISLRGNSNVNVLINGRRTGLVQGNMLDQIPADQIEKIEIITNPSSRYDAAGSAGIINVVLKKNKKVGFNGQVKLIAGLPNDARILPSVNYKSDKINLFSTFGYRNSDYVGLYKTNQVSALPNTSTYLTNIQNENRHDDGKNMYLGADFYLNAQNTITAAFFKNATHDSDKIKLGYDYSASDYKIDSVLLRNGTSSEIRDYNQIEFNYTKSFKTIGKKWTIDMLYDFWNSDKDWNLATEKMFPTSQTYQTIRTSSEGSSKDFLLQTDFVIPVNKTTFEMGIKAENRLVTSDYLAEQQVGNNWQVYEGIDNNLDYNEKIGSGYLQVSHNFKKLSFMLGLRTELTKIEIEDKTKTYYNQKEYGRLFPSINLSYQLAPTATLQWNYSKRINRPSLFLLYPFNEVTDLNSQFVGNPDLNPSYADVLELGFLQNWKTLTFNPSIYYQKTKNYIQDFTYRNASGIFITSPVNIDEEIRKGFELSVLFNPKKWIQLNGELNVYDFKQRGTYQNKNLDFSGHTLTSRISMQLKFPKQFSFQTRYNLTGAQQNAQSTTKAISFVDIGASKNLLNDRATLVLDGTNILNSRQTRRTTKGENYELYQVTNFNAARYRLSFTYRFNAKSDAARQAKSGNRN</sequence>
<dbReference type="InterPro" id="IPR008969">
    <property type="entry name" value="CarboxyPept-like_regulatory"/>
</dbReference>
<dbReference type="Pfam" id="PF07715">
    <property type="entry name" value="Plug"/>
    <property type="match status" value="1"/>
</dbReference>
<dbReference type="InterPro" id="IPR041700">
    <property type="entry name" value="OMP_b-brl_3"/>
</dbReference>
<dbReference type="AlphaFoldDB" id="A0A4U1CV83"/>
<dbReference type="SUPFAM" id="SSF56935">
    <property type="entry name" value="Porins"/>
    <property type="match status" value="1"/>
</dbReference>
<reference evidence="7 8" key="1">
    <citation type="submission" date="2019-04" db="EMBL/GenBank/DDBJ databases">
        <title>Pedobacter sp. RP-3-22 sp. nov., isolated from Arctic soil.</title>
        <authorList>
            <person name="Dahal R.H."/>
            <person name="Kim D.-U."/>
        </authorList>
    </citation>
    <scope>NUCLEOTIDE SEQUENCE [LARGE SCALE GENOMIC DNA]</scope>
    <source>
        <strain evidence="7 8">RP-3-22</strain>
    </source>
</reference>
<protein>
    <submittedName>
        <fullName evidence="7">TonB-dependent receptor</fullName>
    </submittedName>
</protein>
<dbReference type="EMBL" id="SWBR01000001">
    <property type="protein sequence ID" value="TKC12824.1"/>
    <property type="molecule type" value="Genomic_DNA"/>
</dbReference>
<name>A0A4U1CV83_9SPHI</name>
<feature type="signal peptide" evidence="4">
    <location>
        <begin position="1"/>
        <end position="19"/>
    </location>
</feature>
<feature type="chain" id="PRO_5020253473" evidence="4">
    <location>
        <begin position="20"/>
        <end position="796"/>
    </location>
</feature>
<evidence type="ECO:0000256" key="1">
    <source>
        <dbReference type="ARBA" id="ARBA00004442"/>
    </source>
</evidence>
<dbReference type="RefSeq" id="WP_136838949.1">
    <property type="nucleotide sequence ID" value="NZ_SWBR01000001.1"/>
</dbReference>
<dbReference type="GO" id="GO:0009279">
    <property type="term" value="C:cell outer membrane"/>
    <property type="evidence" value="ECO:0007669"/>
    <property type="project" value="UniProtKB-SubCell"/>
</dbReference>
<evidence type="ECO:0000256" key="2">
    <source>
        <dbReference type="ARBA" id="ARBA00023136"/>
    </source>
</evidence>
<proteinExistence type="predicted"/>
<evidence type="ECO:0000259" key="6">
    <source>
        <dbReference type="Pfam" id="PF14905"/>
    </source>
</evidence>
<dbReference type="Gene3D" id="2.170.130.10">
    <property type="entry name" value="TonB-dependent receptor, plug domain"/>
    <property type="match status" value="1"/>
</dbReference>
<keyword evidence="3" id="KW-0998">Cell outer membrane</keyword>
<evidence type="ECO:0000313" key="8">
    <source>
        <dbReference type="Proteomes" id="UP000309488"/>
    </source>
</evidence>
<dbReference type="Gene3D" id="2.60.40.1120">
    <property type="entry name" value="Carboxypeptidase-like, regulatory domain"/>
    <property type="match status" value="1"/>
</dbReference>
<dbReference type="SUPFAM" id="SSF49464">
    <property type="entry name" value="Carboxypeptidase regulatory domain-like"/>
    <property type="match status" value="1"/>
</dbReference>
<feature type="domain" description="TonB-dependent receptor plug" evidence="5">
    <location>
        <begin position="146"/>
        <end position="223"/>
    </location>
</feature>
<comment type="caution">
    <text evidence="7">The sequence shown here is derived from an EMBL/GenBank/DDBJ whole genome shotgun (WGS) entry which is preliminary data.</text>
</comment>
<evidence type="ECO:0000256" key="3">
    <source>
        <dbReference type="ARBA" id="ARBA00023237"/>
    </source>
</evidence>
<dbReference type="PANTHER" id="PTHR40980">
    <property type="entry name" value="PLUG DOMAIN-CONTAINING PROTEIN"/>
    <property type="match status" value="1"/>
</dbReference>
<dbReference type="Pfam" id="PF14905">
    <property type="entry name" value="OMP_b-brl_3"/>
    <property type="match status" value="1"/>
</dbReference>
<dbReference type="OrthoDB" id="8764943at2"/>
<evidence type="ECO:0000259" key="5">
    <source>
        <dbReference type="Pfam" id="PF07715"/>
    </source>
</evidence>
<keyword evidence="4" id="KW-0732">Signal</keyword>
<keyword evidence="7" id="KW-0675">Receptor</keyword>
<keyword evidence="8" id="KW-1185">Reference proteome</keyword>
<keyword evidence="2" id="KW-0472">Membrane</keyword>
<dbReference type="InterPro" id="IPR036942">
    <property type="entry name" value="Beta-barrel_TonB_sf"/>
</dbReference>
<organism evidence="7 8">
    <name type="scientific">Pedobacter polaris</name>
    <dbReference type="NCBI Taxonomy" id="2571273"/>
    <lineage>
        <taxon>Bacteria</taxon>
        <taxon>Pseudomonadati</taxon>
        <taxon>Bacteroidota</taxon>
        <taxon>Sphingobacteriia</taxon>
        <taxon>Sphingobacteriales</taxon>
        <taxon>Sphingobacteriaceae</taxon>
        <taxon>Pedobacter</taxon>
    </lineage>
</organism>
<dbReference type="InterPro" id="IPR012910">
    <property type="entry name" value="Plug_dom"/>
</dbReference>